<dbReference type="Gene3D" id="3.40.50.150">
    <property type="entry name" value="Vaccinia Virus protein VP39"/>
    <property type="match status" value="1"/>
</dbReference>
<dbReference type="RefSeq" id="WP_222508891.1">
    <property type="nucleotide sequence ID" value="NZ_JAHVJA010000006.1"/>
</dbReference>
<keyword evidence="2" id="KW-1185">Reference proteome</keyword>
<dbReference type="InterPro" id="IPR010342">
    <property type="entry name" value="DUF938"/>
</dbReference>
<dbReference type="SUPFAM" id="SSF53335">
    <property type="entry name" value="S-adenosyl-L-methionine-dependent methyltransferases"/>
    <property type="match status" value="1"/>
</dbReference>
<protein>
    <submittedName>
        <fullName evidence="1">DUF938 domain-containing protein</fullName>
    </submittedName>
</protein>
<accession>A0ABS7NHP1</accession>
<dbReference type="InterPro" id="IPR029063">
    <property type="entry name" value="SAM-dependent_MTases_sf"/>
</dbReference>
<reference evidence="1 2" key="1">
    <citation type="submission" date="2021-06" db="EMBL/GenBank/DDBJ databases">
        <title>50 bacteria genomes isolated from Dapeng, Shenzhen, China.</title>
        <authorList>
            <person name="Zheng W."/>
            <person name="Yu S."/>
            <person name="Huang Y."/>
        </authorList>
    </citation>
    <scope>NUCLEOTIDE SEQUENCE [LARGE SCALE GENOMIC DNA]</scope>
    <source>
        <strain evidence="1 2">DP1N14-2</strain>
    </source>
</reference>
<organism evidence="1 2">
    <name type="scientific">Leisingera daeponensis</name>
    <dbReference type="NCBI Taxonomy" id="405746"/>
    <lineage>
        <taxon>Bacteria</taxon>
        <taxon>Pseudomonadati</taxon>
        <taxon>Pseudomonadota</taxon>
        <taxon>Alphaproteobacteria</taxon>
        <taxon>Rhodobacterales</taxon>
        <taxon>Roseobacteraceae</taxon>
        <taxon>Leisingera</taxon>
    </lineage>
</organism>
<proteinExistence type="predicted"/>
<dbReference type="PANTHER" id="PTHR20974">
    <property type="entry name" value="UPF0585 PROTEIN CG18661"/>
    <property type="match status" value="1"/>
</dbReference>
<comment type="caution">
    <text evidence="1">The sequence shown here is derived from an EMBL/GenBank/DDBJ whole genome shotgun (WGS) entry which is preliminary data.</text>
</comment>
<dbReference type="PANTHER" id="PTHR20974:SF0">
    <property type="entry name" value="UPF0585 PROTEIN CG18661"/>
    <property type="match status" value="1"/>
</dbReference>
<gene>
    <name evidence="1" type="ORF">KUV26_14795</name>
</gene>
<evidence type="ECO:0000313" key="2">
    <source>
        <dbReference type="Proteomes" id="UP000766629"/>
    </source>
</evidence>
<dbReference type="EMBL" id="JAHVJA010000006">
    <property type="protein sequence ID" value="MBY6140710.1"/>
    <property type="molecule type" value="Genomic_DNA"/>
</dbReference>
<dbReference type="Pfam" id="PF06080">
    <property type="entry name" value="DUF938"/>
    <property type="match status" value="1"/>
</dbReference>
<dbReference type="Proteomes" id="UP000766629">
    <property type="component" value="Unassembled WGS sequence"/>
</dbReference>
<evidence type="ECO:0000313" key="1">
    <source>
        <dbReference type="EMBL" id="MBY6140710.1"/>
    </source>
</evidence>
<name>A0ABS7NHP1_9RHOB</name>
<sequence length="218" mass="22571">MPVRPVPGMASVAAPQDGKLFAPAAARNSGAICDLLADAAPPRGRALELASGTGQHVAAYAARLPGLMWQPTEVDAARRASIQAYADEAELANILPPAMLDATAPGWGADHAGQDLIVLVNLLHLISAGEARTLIREAAAALAPGGRFVIYGPFMRGGELTSDGDRAFHASLAAHDPETGYKDDAEAAAWLQDAGLDLLRSVEMPANNLALVAERPAN</sequence>